<accession>A0ABR1ZH05</accession>
<feature type="signal peptide" evidence="1">
    <location>
        <begin position="1"/>
        <end position="20"/>
    </location>
</feature>
<evidence type="ECO:0000256" key="1">
    <source>
        <dbReference type="SAM" id="SignalP"/>
    </source>
</evidence>
<name>A0ABR1ZH05_9ROSI</name>
<evidence type="ECO:0000313" key="2">
    <source>
        <dbReference type="EMBL" id="KAK8479656.1"/>
    </source>
</evidence>
<keyword evidence="3" id="KW-1185">Reference proteome</keyword>
<evidence type="ECO:0000313" key="3">
    <source>
        <dbReference type="Proteomes" id="UP001472677"/>
    </source>
</evidence>
<reference evidence="2 3" key="1">
    <citation type="journal article" date="2024" name="G3 (Bethesda)">
        <title>Genome assembly of Hibiscus sabdariffa L. provides insights into metabolisms of medicinal natural products.</title>
        <authorList>
            <person name="Kim T."/>
        </authorList>
    </citation>
    <scope>NUCLEOTIDE SEQUENCE [LARGE SCALE GENOMIC DNA]</scope>
    <source>
        <strain evidence="2">TK-2024</strain>
        <tissue evidence="2">Old leaves</tissue>
    </source>
</reference>
<organism evidence="2 3">
    <name type="scientific">Hibiscus sabdariffa</name>
    <name type="common">roselle</name>
    <dbReference type="NCBI Taxonomy" id="183260"/>
    <lineage>
        <taxon>Eukaryota</taxon>
        <taxon>Viridiplantae</taxon>
        <taxon>Streptophyta</taxon>
        <taxon>Embryophyta</taxon>
        <taxon>Tracheophyta</taxon>
        <taxon>Spermatophyta</taxon>
        <taxon>Magnoliopsida</taxon>
        <taxon>eudicotyledons</taxon>
        <taxon>Gunneridae</taxon>
        <taxon>Pentapetalae</taxon>
        <taxon>rosids</taxon>
        <taxon>malvids</taxon>
        <taxon>Malvales</taxon>
        <taxon>Malvaceae</taxon>
        <taxon>Malvoideae</taxon>
        <taxon>Hibiscus</taxon>
    </lineage>
</organism>
<gene>
    <name evidence="2" type="ORF">V6N12_060879</name>
</gene>
<proteinExistence type="predicted"/>
<feature type="chain" id="PRO_5047128510" evidence="1">
    <location>
        <begin position="21"/>
        <end position="92"/>
    </location>
</feature>
<sequence length="92" mass="9727">MIRTLRVEALVAVTVHLVQARHQPQPVGGYNYALNRFNAVASGRNVFPPFAEWGNTNATVSGAYMGSGSGTNWGSSAIGRSFICSTAAEHAC</sequence>
<comment type="caution">
    <text evidence="2">The sequence shown here is derived from an EMBL/GenBank/DDBJ whole genome shotgun (WGS) entry which is preliminary data.</text>
</comment>
<dbReference type="Proteomes" id="UP001472677">
    <property type="component" value="Unassembled WGS sequence"/>
</dbReference>
<keyword evidence="1" id="KW-0732">Signal</keyword>
<dbReference type="EMBL" id="JBBPBM010002237">
    <property type="protein sequence ID" value="KAK8479656.1"/>
    <property type="molecule type" value="Genomic_DNA"/>
</dbReference>
<protein>
    <submittedName>
        <fullName evidence="2">Uncharacterized protein</fullName>
    </submittedName>
</protein>